<keyword evidence="2" id="KW-1185">Reference proteome</keyword>
<name>A0ABU0JU64_HATLI</name>
<accession>A0ABU0JU64</accession>
<gene>
    <name evidence="1" type="ORF">QOZ93_002392</name>
</gene>
<dbReference type="RefSeq" id="WP_307356712.1">
    <property type="nucleotide sequence ID" value="NZ_BAAACJ010000042.1"/>
</dbReference>
<dbReference type="InterPro" id="IPR012116">
    <property type="entry name" value="Gly_reductase_pC_asu"/>
</dbReference>
<comment type="caution">
    <text evidence="1">The sequence shown here is derived from an EMBL/GenBank/DDBJ whole genome shotgun (WGS) entry which is preliminary data.</text>
</comment>
<proteinExistence type="predicted"/>
<evidence type="ECO:0008006" key="3">
    <source>
        <dbReference type="Google" id="ProtNLM"/>
    </source>
</evidence>
<evidence type="ECO:0000313" key="1">
    <source>
        <dbReference type="EMBL" id="MDQ0480643.1"/>
    </source>
</evidence>
<dbReference type="InterPro" id="IPR003664">
    <property type="entry name" value="FA_synthesis"/>
</dbReference>
<dbReference type="Gene3D" id="3.40.718.10">
    <property type="entry name" value="Isopropylmalate Dehydrogenase"/>
    <property type="match status" value="1"/>
</dbReference>
<organism evidence="1 2">
    <name type="scientific">Hathewaya limosa</name>
    <name type="common">Clostridium limosum</name>
    <dbReference type="NCBI Taxonomy" id="1536"/>
    <lineage>
        <taxon>Bacteria</taxon>
        <taxon>Bacillati</taxon>
        <taxon>Bacillota</taxon>
        <taxon>Clostridia</taxon>
        <taxon>Eubacteriales</taxon>
        <taxon>Clostridiaceae</taxon>
        <taxon>Hathewaya</taxon>
    </lineage>
</organism>
<dbReference type="Proteomes" id="UP001224418">
    <property type="component" value="Unassembled WGS sequence"/>
</dbReference>
<evidence type="ECO:0000313" key="2">
    <source>
        <dbReference type="Proteomes" id="UP001224418"/>
    </source>
</evidence>
<protein>
    <recommendedName>
        <fullName evidence="3">Glycine reductase</fullName>
    </recommendedName>
</protein>
<reference evidence="1 2" key="1">
    <citation type="submission" date="2023-07" db="EMBL/GenBank/DDBJ databases">
        <title>Genomic Encyclopedia of Type Strains, Phase IV (KMG-IV): sequencing the most valuable type-strain genomes for metagenomic binning, comparative biology and taxonomic classification.</title>
        <authorList>
            <person name="Goeker M."/>
        </authorList>
    </citation>
    <scope>NUCLEOTIDE SEQUENCE [LARGE SCALE GENOMIC DNA]</scope>
    <source>
        <strain evidence="1 2">DSM 1400</strain>
    </source>
</reference>
<dbReference type="PIRSF" id="PIRSF036593">
    <property type="entry name" value="GrdD"/>
    <property type="match status" value="1"/>
</dbReference>
<dbReference type="SUPFAM" id="SSF53659">
    <property type="entry name" value="Isocitrate/Isopropylmalate dehydrogenase-like"/>
    <property type="match status" value="1"/>
</dbReference>
<dbReference type="EMBL" id="JAUSWN010000024">
    <property type="protein sequence ID" value="MDQ0480643.1"/>
    <property type="molecule type" value="Genomic_DNA"/>
</dbReference>
<sequence>MSQEAAKKMIAGVFNDIAEGIKSGSFGKRVRIGLTILGSEHGVEEMVKAAELAKSKYNDFDIVLIGSKVDADFEVVEVATPEEGHEKMVELLESGAIDGCVTQHFDFPIGVSTVGKVTTPGKGREMILATTTGTTSTNRVEGMTMNAISGIAVAKALGIKNPKVGLLNVEGVRQTERILKEVKENGYEFEFADSLRADGGAVMRGNDLLAGTPDVMVCDSLTGNLLVKMFASFTTGGGYETVGAGYGPGIGSSYDKLVNIVSRASGAPLIAEALRYCASCAKNNVLGIAKDEFKKAKKAGLQASIDKVTKKKAPAAEEEIKMPPKKVVTYAIPGIDILELENACKALWKEGIYSESGMGCTGPVILVADDEGEKAAEVLKKAEFM</sequence>
<dbReference type="Pfam" id="PF02504">
    <property type="entry name" value="FA_synthesis"/>
    <property type="match status" value="1"/>
</dbReference>
<dbReference type="NCBIfam" id="NF040747">
    <property type="entry name" value="reduct_C_alpha"/>
    <property type="match status" value="1"/>
</dbReference>